<accession>T2G7F8</accession>
<dbReference type="Pfam" id="PF02321">
    <property type="entry name" value="OEP"/>
    <property type="match status" value="2"/>
</dbReference>
<dbReference type="AlphaFoldDB" id="T2G7F8"/>
<dbReference type="SUPFAM" id="SSF56954">
    <property type="entry name" value="Outer membrane efflux proteins (OEP)"/>
    <property type="match status" value="1"/>
</dbReference>
<evidence type="ECO:0000256" key="1">
    <source>
        <dbReference type="ARBA" id="ARBA00004442"/>
    </source>
</evidence>
<keyword evidence="11" id="KW-1185">Reference proteome</keyword>
<dbReference type="InterPro" id="IPR051906">
    <property type="entry name" value="TolC-like"/>
</dbReference>
<proteinExistence type="inferred from homology"/>
<evidence type="ECO:0000256" key="8">
    <source>
        <dbReference type="SAM" id="Coils"/>
    </source>
</evidence>
<keyword evidence="4" id="KW-1134">Transmembrane beta strand</keyword>
<evidence type="ECO:0000256" key="7">
    <source>
        <dbReference type="ARBA" id="ARBA00023237"/>
    </source>
</evidence>
<keyword evidence="5" id="KW-0812">Transmembrane</keyword>
<dbReference type="PATRIC" id="fig|1121448.10.peg.185"/>
<evidence type="ECO:0000256" key="4">
    <source>
        <dbReference type="ARBA" id="ARBA00022452"/>
    </source>
</evidence>
<keyword evidence="3" id="KW-0813">Transport</keyword>
<gene>
    <name evidence="10" type="ORF">DGI_0182</name>
</gene>
<dbReference type="eggNOG" id="COG1538">
    <property type="taxonomic scope" value="Bacteria"/>
</dbReference>
<keyword evidence="6" id="KW-0472">Membrane</keyword>
<dbReference type="InterPro" id="IPR003423">
    <property type="entry name" value="OMP_efflux"/>
</dbReference>
<dbReference type="EMBL" id="CP006585">
    <property type="protein sequence ID" value="AGW12119.1"/>
    <property type="molecule type" value="Genomic_DNA"/>
</dbReference>
<dbReference type="STRING" id="1121448.DGI_0182"/>
<feature type="region of interest" description="Disordered" evidence="9">
    <location>
        <begin position="427"/>
        <end position="458"/>
    </location>
</feature>
<name>T2G7F8_MEGG1</name>
<dbReference type="Proteomes" id="UP000016587">
    <property type="component" value="Chromosome"/>
</dbReference>
<reference evidence="11" key="2">
    <citation type="submission" date="2013-07" db="EMBL/GenBank/DDBJ databases">
        <authorList>
            <person name="Morais-Silva F.O."/>
            <person name="Rezende A.M."/>
            <person name="Pimentel C."/>
            <person name="Resende D.M."/>
            <person name="Santos C.I."/>
            <person name="Clemente C."/>
            <person name="de Oliveira L.M."/>
            <person name="da Silva S.M."/>
            <person name="Costa D.A."/>
            <person name="Varela-Raposo A."/>
            <person name="Horacio E.C.A."/>
            <person name="Matos M."/>
            <person name="Flores O."/>
            <person name="Ruiz J.C."/>
            <person name="Rodrigues-Pousada C."/>
        </authorList>
    </citation>
    <scope>NUCLEOTIDE SEQUENCE [LARGE SCALE GENOMIC DNA]</scope>
    <source>
        <strain evidence="11">ATCC 19364 / DSM 1382 / NCIMB 9332 / VKM B-1759</strain>
    </source>
</reference>
<evidence type="ECO:0000313" key="11">
    <source>
        <dbReference type="Proteomes" id="UP000016587"/>
    </source>
</evidence>
<evidence type="ECO:0000256" key="2">
    <source>
        <dbReference type="ARBA" id="ARBA00007613"/>
    </source>
</evidence>
<dbReference type="HOGENOM" id="CLU_012817_10_6_7"/>
<dbReference type="GO" id="GO:0015288">
    <property type="term" value="F:porin activity"/>
    <property type="evidence" value="ECO:0007669"/>
    <property type="project" value="TreeGrafter"/>
</dbReference>
<keyword evidence="8" id="KW-0175">Coiled coil</keyword>
<evidence type="ECO:0000256" key="3">
    <source>
        <dbReference type="ARBA" id="ARBA00022448"/>
    </source>
</evidence>
<organism evidence="10 11">
    <name type="scientific">Megalodesulfovibrio gigas (strain ATCC 19364 / DSM 1382 / NCIMB 9332 / VKM B-1759)</name>
    <name type="common">Desulfovibrio gigas</name>
    <dbReference type="NCBI Taxonomy" id="1121448"/>
    <lineage>
        <taxon>Bacteria</taxon>
        <taxon>Pseudomonadati</taxon>
        <taxon>Thermodesulfobacteriota</taxon>
        <taxon>Desulfovibrionia</taxon>
        <taxon>Desulfovibrionales</taxon>
        <taxon>Desulfovibrionaceae</taxon>
        <taxon>Megalodesulfovibrio</taxon>
    </lineage>
</organism>
<dbReference type="GO" id="GO:0015562">
    <property type="term" value="F:efflux transmembrane transporter activity"/>
    <property type="evidence" value="ECO:0007669"/>
    <property type="project" value="InterPro"/>
</dbReference>
<sequence length="458" mass="51030">MPEDNATPSGAAYDLPKTVITALERNPRLQAAKAYLSAAKQGRYSKTSAFMPKLSGSYTYSYTDWPRVKGEAPTQSNTEYTLAFSVKQNLFTGWKVLNEYRKAKLQVEQAETNYINEELSLLLTVQENFLNLLGAQENVRSAKDSVARLRSQLQVTQAFYDVGLKPRLDVLQAEVDLGSAEDTLLQAQNTVDTQRARLATLMDLELNDPLVYTGELRYLPFNLSLEACLTEAYRNRPDLQIYQRAIEIGRKDSHIAGSVMLPQVAATLDWYQSGSHPDMRGDTLQASLNKYDTYVFTIGVNWEIFDFGENYFNWRQAQELVKQFEADYANQFLEATFDVKSRHLSIAETAKRIKVARQSLAAAKESYRMAVARYQAQVGTSTEVLDAQSRLSNAEAQATQAVVDNQVAVANLYVSMGRKNITLDVSDLPGAPVPMPKTTVSTPVSGKQPAKKPAKPAS</sequence>
<evidence type="ECO:0000313" key="10">
    <source>
        <dbReference type="EMBL" id="AGW12119.1"/>
    </source>
</evidence>
<dbReference type="Gene3D" id="1.20.1600.10">
    <property type="entry name" value="Outer membrane efflux proteins (OEP)"/>
    <property type="match status" value="1"/>
</dbReference>
<evidence type="ECO:0000256" key="6">
    <source>
        <dbReference type="ARBA" id="ARBA00023136"/>
    </source>
</evidence>
<feature type="compositionally biased region" description="Basic residues" evidence="9">
    <location>
        <begin position="449"/>
        <end position="458"/>
    </location>
</feature>
<dbReference type="PANTHER" id="PTHR30026:SF20">
    <property type="entry name" value="OUTER MEMBRANE PROTEIN TOLC"/>
    <property type="match status" value="1"/>
</dbReference>
<dbReference type="GO" id="GO:0009279">
    <property type="term" value="C:cell outer membrane"/>
    <property type="evidence" value="ECO:0007669"/>
    <property type="project" value="UniProtKB-SubCell"/>
</dbReference>
<protein>
    <submittedName>
        <fullName evidence="10">Putative outer membrane efflux protein</fullName>
    </submittedName>
</protein>
<comment type="subcellular location">
    <subcellularLocation>
        <location evidence="1">Cell outer membrane</location>
    </subcellularLocation>
</comment>
<evidence type="ECO:0000256" key="5">
    <source>
        <dbReference type="ARBA" id="ARBA00022692"/>
    </source>
</evidence>
<dbReference type="GO" id="GO:1990281">
    <property type="term" value="C:efflux pump complex"/>
    <property type="evidence" value="ECO:0007669"/>
    <property type="project" value="TreeGrafter"/>
</dbReference>
<keyword evidence="7" id="KW-0998">Cell outer membrane</keyword>
<reference evidence="10 11" key="1">
    <citation type="journal article" date="2013" name="J. Bacteriol.">
        <title>Roles of HynAB and Ech, the only two hydrogenases found in the model sulfate reducer Desulfovibrio gigas.</title>
        <authorList>
            <person name="Morais-Silva F.O."/>
            <person name="Santos C.I."/>
            <person name="Rodrigues R."/>
            <person name="Pereira I.A."/>
            <person name="Rodrigues-Pousada C."/>
        </authorList>
    </citation>
    <scope>NUCLEOTIDE SEQUENCE [LARGE SCALE GENOMIC DNA]</scope>
    <source>
        <strain evidence="11">ATCC 19364 / DSM 1382 / NCIMB 9332 / VKM B-1759</strain>
    </source>
</reference>
<comment type="similarity">
    <text evidence="2">Belongs to the outer membrane factor (OMF) (TC 1.B.17) family.</text>
</comment>
<dbReference type="KEGG" id="dgg:DGI_0182"/>
<dbReference type="PANTHER" id="PTHR30026">
    <property type="entry name" value="OUTER MEMBRANE PROTEIN TOLC"/>
    <property type="match status" value="1"/>
</dbReference>
<feature type="coiled-coil region" evidence="8">
    <location>
        <begin position="100"/>
        <end position="152"/>
    </location>
</feature>
<evidence type="ECO:0000256" key="9">
    <source>
        <dbReference type="SAM" id="MobiDB-lite"/>
    </source>
</evidence>